<organism evidence="2 3">
    <name type="scientific">Panicum miliaceum</name>
    <name type="common">Proso millet</name>
    <name type="synonym">Broomcorn millet</name>
    <dbReference type="NCBI Taxonomy" id="4540"/>
    <lineage>
        <taxon>Eukaryota</taxon>
        <taxon>Viridiplantae</taxon>
        <taxon>Streptophyta</taxon>
        <taxon>Embryophyta</taxon>
        <taxon>Tracheophyta</taxon>
        <taxon>Spermatophyta</taxon>
        <taxon>Magnoliopsida</taxon>
        <taxon>Liliopsida</taxon>
        <taxon>Poales</taxon>
        <taxon>Poaceae</taxon>
        <taxon>PACMAD clade</taxon>
        <taxon>Panicoideae</taxon>
        <taxon>Panicodae</taxon>
        <taxon>Paniceae</taxon>
        <taxon>Panicinae</taxon>
        <taxon>Panicum</taxon>
        <taxon>Panicum sect. Panicum</taxon>
    </lineage>
</organism>
<gene>
    <name evidence="2" type="ORF">C2845_PM03G24870</name>
</gene>
<keyword evidence="3" id="KW-1185">Reference proteome</keyword>
<proteinExistence type="predicted"/>
<dbReference type="Proteomes" id="UP000275267">
    <property type="component" value="Unassembled WGS sequence"/>
</dbReference>
<evidence type="ECO:0000313" key="2">
    <source>
        <dbReference type="EMBL" id="RLN36305.1"/>
    </source>
</evidence>
<name>A0A3L6TDB0_PANMI</name>
<comment type="caution">
    <text evidence="2">The sequence shown here is derived from an EMBL/GenBank/DDBJ whole genome shotgun (WGS) entry which is preliminary data.</text>
</comment>
<evidence type="ECO:0000313" key="3">
    <source>
        <dbReference type="Proteomes" id="UP000275267"/>
    </source>
</evidence>
<sequence>MAWAQACPGGGCACTAAIRAPSLHVATQLLGNRIPSVDRRPHGADAVVLRAGHTDTMTSTSTTRWMAVDDDGITTTSDMVGLVPPSRSSSTATCWHGEGARGAGSGSLP</sequence>
<protein>
    <submittedName>
        <fullName evidence="2">Uncharacterized protein</fullName>
    </submittedName>
</protein>
<reference evidence="3" key="1">
    <citation type="journal article" date="2019" name="Nat. Commun.">
        <title>The genome of broomcorn millet.</title>
        <authorList>
            <person name="Zou C."/>
            <person name="Miki D."/>
            <person name="Li D."/>
            <person name="Tang Q."/>
            <person name="Xiao L."/>
            <person name="Rajput S."/>
            <person name="Deng P."/>
            <person name="Jia W."/>
            <person name="Huang R."/>
            <person name="Zhang M."/>
            <person name="Sun Y."/>
            <person name="Hu J."/>
            <person name="Fu X."/>
            <person name="Schnable P.S."/>
            <person name="Li F."/>
            <person name="Zhang H."/>
            <person name="Feng B."/>
            <person name="Zhu X."/>
            <person name="Liu R."/>
            <person name="Schnable J.C."/>
            <person name="Zhu J.-K."/>
            <person name="Zhang H."/>
        </authorList>
    </citation>
    <scope>NUCLEOTIDE SEQUENCE [LARGE SCALE GENOMIC DNA]</scope>
</reference>
<accession>A0A3L6TDB0</accession>
<evidence type="ECO:0000256" key="1">
    <source>
        <dbReference type="SAM" id="MobiDB-lite"/>
    </source>
</evidence>
<feature type="compositionally biased region" description="Gly residues" evidence="1">
    <location>
        <begin position="100"/>
        <end position="109"/>
    </location>
</feature>
<feature type="region of interest" description="Disordered" evidence="1">
    <location>
        <begin position="79"/>
        <end position="109"/>
    </location>
</feature>
<dbReference type="EMBL" id="PQIB02000002">
    <property type="protein sequence ID" value="RLN36305.1"/>
    <property type="molecule type" value="Genomic_DNA"/>
</dbReference>
<dbReference type="OrthoDB" id="10632877at2759"/>
<dbReference type="AlphaFoldDB" id="A0A3L6TDB0"/>